<evidence type="ECO:0000256" key="1">
    <source>
        <dbReference type="SAM" id="MobiDB-lite"/>
    </source>
</evidence>
<gene>
    <name evidence="3" type="ORF">N5P18_01420</name>
</gene>
<feature type="compositionally biased region" description="Polar residues" evidence="1">
    <location>
        <begin position="190"/>
        <end position="200"/>
    </location>
</feature>
<dbReference type="InterPro" id="IPR058593">
    <property type="entry name" value="ARB_07466-like_C"/>
</dbReference>
<feature type="compositionally biased region" description="Acidic residues" evidence="1">
    <location>
        <begin position="148"/>
        <end position="189"/>
    </location>
</feature>
<evidence type="ECO:0000313" key="3">
    <source>
        <dbReference type="EMBL" id="WWF05564.1"/>
    </source>
</evidence>
<accession>A0ABZ2FE13</accession>
<evidence type="ECO:0000313" key="4">
    <source>
        <dbReference type="Proteomes" id="UP001381003"/>
    </source>
</evidence>
<feature type="compositionally biased region" description="Low complexity" evidence="1">
    <location>
        <begin position="92"/>
        <end position="108"/>
    </location>
</feature>
<feature type="domain" description="ARB-07466-like C-terminal" evidence="2">
    <location>
        <begin position="210"/>
        <end position="304"/>
    </location>
</feature>
<proteinExistence type="predicted"/>
<keyword evidence="4" id="KW-1185">Reference proteome</keyword>
<dbReference type="Proteomes" id="UP001381003">
    <property type="component" value="Chromosome"/>
</dbReference>
<protein>
    <recommendedName>
        <fullName evidence="2">ARB-07466-like C-terminal domain-containing protein</fullName>
    </recommendedName>
</protein>
<feature type="region of interest" description="Disordered" evidence="1">
    <location>
        <begin position="128"/>
        <end position="200"/>
    </location>
</feature>
<evidence type="ECO:0000259" key="2">
    <source>
        <dbReference type="Pfam" id="PF26571"/>
    </source>
</evidence>
<name>A0ABZ2FE13_9MICO</name>
<dbReference type="RefSeq" id="WP_338538454.1">
    <property type="nucleotide sequence ID" value="NZ_CP104874.1"/>
</dbReference>
<dbReference type="EMBL" id="CP104874">
    <property type="protein sequence ID" value="WWF05564.1"/>
    <property type="molecule type" value="Genomic_DNA"/>
</dbReference>
<reference evidence="3 4" key="1">
    <citation type="submission" date="2022-09" db="EMBL/GenBank/DDBJ databases">
        <title>Complete genome sequence of Janibacter terrae strain COS04-44, PCL-degrading bacteria isolated from oil spilled coast.</title>
        <authorList>
            <person name="Park H."/>
            <person name="Kim J.Y."/>
            <person name="An S.H."/>
            <person name="Lee C.M."/>
            <person name="Weon H.-Y."/>
        </authorList>
    </citation>
    <scope>NUCLEOTIDE SEQUENCE [LARGE SCALE GENOMIC DNA]</scope>
    <source>
        <strain evidence="3 4">COS04-44</strain>
    </source>
</reference>
<feature type="region of interest" description="Disordered" evidence="1">
    <location>
        <begin position="85"/>
        <end position="114"/>
    </location>
</feature>
<dbReference type="Pfam" id="PF26571">
    <property type="entry name" value="VldE"/>
    <property type="match status" value="1"/>
</dbReference>
<feature type="region of interest" description="Disordered" evidence="1">
    <location>
        <begin position="1"/>
        <end position="30"/>
    </location>
</feature>
<sequence length="312" mass="32126">MSTTRYVSRHGSPRRGPLTRMSTLPSSVGSSGARAAAKAVAGVGIVLGSGAFVIAPSSAQGTGPQASAAAPADATAAQVRALLDGRGDESAPSRSASRTTAAVTAPTSGDAGEVHDASGALAVDAVVKPAPKPKPKPKPEPVAQTATDTEETAQEPPAEEAPVEETPVEEAPQEQPEADPETQTADEESQSPQTGSVTTSNYASEAAGLGLGPNAQKVYSAVRTQFPDMTDIGGYRAGDPGDHGSGRAVDIMVTGARGDQVNAWLQQHAGELNITYIIWQQRIWYPNGSSNMMEDRGDPTQNHYDHVHVSVG</sequence>
<organism evidence="3 4">
    <name type="scientific">Janibacter terrae</name>
    <dbReference type="NCBI Taxonomy" id="103817"/>
    <lineage>
        <taxon>Bacteria</taxon>
        <taxon>Bacillati</taxon>
        <taxon>Actinomycetota</taxon>
        <taxon>Actinomycetes</taxon>
        <taxon>Micrococcales</taxon>
        <taxon>Intrasporangiaceae</taxon>
        <taxon>Janibacter</taxon>
    </lineage>
</organism>